<name>C8NA41_CARH6</name>
<dbReference type="EMBL" id="ACKY01000068">
    <property type="protein sequence ID" value="EEV88515.1"/>
    <property type="molecule type" value="Genomic_DNA"/>
</dbReference>
<gene>
    <name evidence="2" type="ORF">HMPREF0198_1369</name>
</gene>
<dbReference type="AlphaFoldDB" id="C8NA41"/>
<evidence type="ECO:0000313" key="2">
    <source>
        <dbReference type="EMBL" id="EEV88515.1"/>
    </source>
</evidence>
<evidence type="ECO:0000256" key="1">
    <source>
        <dbReference type="SAM" id="MobiDB-lite"/>
    </source>
</evidence>
<organism evidence="2 3">
    <name type="scientific">Cardiobacterium hominis (strain ATCC 15826 / DSM 8339 / NCTC 10426 / 6573)</name>
    <dbReference type="NCBI Taxonomy" id="638300"/>
    <lineage>
        <taxon>Bacteria</taxon>
        <taxon>Pseudomonadati</taxon>
        <taxon>Pseudomonadota</taxon>
        <taxon>Gammaproteobacteria</taxon>
        <taxon>Cardiobacteriales</taxon>
        <taxon>Cardiobacteriaceae</taxon>
        <taxon>Cardiobacterium</taxon>
    </lineage>
</organism>
<accession>C8NA41</accession>
<feature type="non-terminal residue" evidence="2">
    <location>
        <position position="249"/>
    </location>
</feature>
<evidence type="ECO:0000313" key="3">
    <source>
        <dbReference type="Proteomes" id="UP000004870"/>
    </source>
</evidence>
<feature type="non-terminal residue" evidence="2">
    <location>
        <position position="1"/>
    </location>
</feature>
<dbReference type="RefSeq" id="WP_004143586.1">
    <property type="nucleotide sequence ID" value="NZ_GG694040.1"/>
</dbReference>
<sequence>NDSGAHIESLGTINIGRELDGNGVAFGQAKELVNMYDAVIDAAGDLNIDSKQVDNFANVQLGTFSSPKENVEFYSSQRTTTEWVPENRRSERELPMSPFKYVYKLADIEERPVAENPSVIKAGGTLTFNSEDIYNEGHIAAGRIGGVGKNAINGGHREGRRYTAAIDGKVHTRLKEFIGYDAGEDYTPPILDERFVRFPIGSINEGGQISGNPNQGGGTGGVPFPGGTGGGSGHESSILDAIDKEGRAV</sequence>
<feature type="compositionally biased region" description="Gly residues" evidence="1">
    <location>
        <begin position="214"/>
        <end position="233"/>
    </location>
</feature>
<feature type="region of interest" description="Disordered" evidence="1">
    <location>
        <begin position="205"/>
        <end position="249"/>
    </location>
</feature>
<protein>
    <submittedName>
        <fullName evidence="2">Uncharacterized protein</fullName>
    </submittedName>
</protein>
<reference evidence="2 3" key="1">
    <citation type="submission" date="2009-08" db="EMBL/GenBank/DDBJ databases">
        <authorList>
            <person name="Qin X."/>
            <person name="Bachman B."/>
            <person name="Battles P."/>
            <person name="Bell A."/>
            <person name="Bess C."/>
            <person name="Bickham C."/>
            <person name="Chaboub L."/>
            <person name="Chen D."/>
            <person name="Coyle M."/>
            <person name="Deiros D.R."/>
            <person name="Dinh H."/>
            <person name="Forbes L."/>
            <person name="Fowler G."/>
            <person name="Francisco L."/>
            <person name="Fu Q."/>
            <person name="Gubbala S."/>
            <person name="Hale W."/>
            <person name="Han Y."/>
            <person name="Hemphill L."/>
            <person name="Highlander S.K."/>
            <person name="Hirani K."/>
            <person name="Hogues M."/>
            <person name="Jackson L."/>
            <person name="Jakkamsetti A."/>
            <person name="Javaid M."/>
            <person name="Jiang H."/>
            <person name="Korchina V."/>
            <person name="Kovar C."/>
            <person name="Lara F."/>
            <person name="Lee S."/>
            <person name="Mata R."/>
            <person name="Mathew T."/>
            <person name="Moen C."/>
            <person name="Morales K."/>
            <person name="Munidasa M."/>
            <person name="Nazareth L."/>
            <person name="Ngo R."/>
            <person name="Nguyen L."/>
            <person name="Okwuonu G."/>
            <person name="Ongeri F."/>
            <person name="Patil S."/>
            <person name="Petrosino J."/>
            <person name="Pham C."/>
            <person name="Pham P."/>
            <person name="Pu L.-L."/>
            <person name="Puazo M."/>
            <person name="Raj R."/>
            <person name="Reid J."/>
            <person name="Rouhana J."/>
            <person name="Saada N."/>
            <person name="Shang Y."/>
            <person name="Simmons D."/>
            <person name="Thornton R."/>
            <person name="Warren J."/>
            <person name="Weissenberger G."/>
            <person name="Zhang J."/>
            <person name="Zhang L."/>
            <person name="Zhou C."/>
            <person name="Zhu D."/>
            <person name="Muzny D."/>
            <person name="Worley K."/>
            <person name="Gibbs R."/>
        </authorList>
    </citation>
    <scope>NUCLEOTIDE SEQUENCE [LARGE SCALE GENOMIC DNA]</scope>
    <source>
        <strain evidence="3">ATCC 15826 / DSM 8339 / NCTC 10426 / 6573</strain>
    </source>
</reference>
<dbReference type="Proteomes" id="UP000004870">
    <property type="component" value="Unassembled WGS sequence"/>
</dbReference>
<proteinExistence type="predicted"/>
<keyword evidence="3" id="KW-1185">Reference proteome</keyword>
<comment type="caution">
    <text evidence="2">The sequence shown here is derived from an EMBL/GenBank/DDBJ whole genome shotgun (WGS) entry which is preliminary data.</text>
</comment>
<dbReference type="HOGENOM" id="CLU_1117709_0_0_6"/>